<dbReference type="Proteomes" id="UP000629468">
    <property type="component" value="Unassembled WGS sequence"/>
</dbReference>
<organism evidence="1 2">
    <name type="scientific">Agaricus bisporus var. burnettii</name>
    <dbReference type="NCBI Taxonomy" id="192524"/>
    <lineage>
        <taxon>Eukaryota</taxon>
        <taxon>Fungi</taxon>
        <taxon>Dikarya</taxon>
        <taxon>Basidiomycota</taxon>
        <taxon>Agaricomycotina</taxon>
        <taxon>Agaricomycetes</taxon>
        <taxon>Agaricomycetidae</taxon>
        <taxon>Agaricales</taxon>
        <taxon>Agaricineae</taxon>
        <taxon>Agaricaceae</taxon>
        <taxon>Agaricus</taxon>
    </lineage>
</organism>
<dbReference type="CDD" id="cd09917">
    <property type="entry name" value="F-box_SF"/>
    <property type="match status" value="1"/>
</dbReference>
<comment type="caution">
    <text evidence="1">The sequence shown here is derived from an EMBL/GenBank/DDBJ whole genome shotgun (WGS) entry which is preliminary data.</text>
</comment>
<dbReference type="EMBL" id="JABXXO010000007">
    <property type="protein sequence ID" value="KAF7773125.1"/>
    <property type="molecule type" value="Genomic_DNA"/>
</dbReference>
<evidence type="ECO:0000313" key="1">
    <source>
        <dbReference type="EMBL" id="KAF7773125.1"/>
    </source>
</evidence>
<accession>A0A8H7KFY1</accession>
<dbReference type="SUPFAM" id="SSF81383">
    <property type="entry name" value="F-box domain"/>
    <property type="match status" value="1"/>
</dbReference>
<evidence type="ECO:0000313" key="2">
    <source>
        <dbReference type="Proteomes" id="UP000629468"/>
    </source>
</evidence>
<sequence>MSSHISPSYASDSNAATSSSQQSFANVPSQQYGSTEKFFQEGSLPLELIGLILDLCDYSTLLRLAQVNRFFNFYATEVLLIRGSVGWRSEEITISYDSPHKHQILAALNIRQADRRALASFSYSFDSERLSHQLDSVTRFLRNRVISIRCLTLCCYSSTLWTVNEELSFRSKLVILLEAALAKGCQHLHLSGGIHSVHCHTPICILPRCASRKSSRERFPRWFRRCFSQQMPPCPPAPPLISFPTPQIPSPSFLWENPLSFLNSTPSLTKLKIEPNLMLGPCLNSSTLGLLRNQSPTLRKLTLDATGSHNFSNEFFSTISLPVLESFTYKSGYVPSRMMKLWYTFLVRNPSIQKVKFPPMPANDAEYPDVDRYPYPGVDNMKSFLPNLKKLYGHPYTIYWFLRDPSAFPNLEHVSVEAGNDYVLIPDDVDMVLISLGSRMTDLSSSCNGPIHLKLKISADTYFCSWIQYHITNPSISPISRLRRVETLSLSTRDSDAKLEVRHLDDLRALYWSDAV</sequence>
<reference evidence="1 2" key="1">
    <citation type="journal article" name="Sci. Rep.">
        <title>Telomere-to-telomere assembled and centromere annotated genomes of the two main subspecies of the button mushroom Agaricus bisporus reveal especially polymorphic chromosome ends.</title>
        <authorList>
            <person name="Sonnenberg A.S.M."/>
            <person name="Sedaghat-Telgerd N."/>
            <person name="Lavrijssen B."/>
            <person name="Ohm R.A."/>
            <person name="Hendrickx P.M."/>
            <person name="Scholtmeijer K."/>
            <person name="Baars J.J.P."/>
            <person name="van Peer A."/>
        </authorList>
    </citation>
    <scope>NUCLEOTIDE SEQUENCE [LARGE SCALE GENOMIC DNA]</scope>
    <source>
        <strain evidence="1 2">H119_p4</strain>
    </source>
</reference>
<proteinExistence type="predicted"/>
<name>A0A8H7KFY1_AGABI</name>
<gene>
    <name evidence="1" type="ORF">Agabi119p4_5292</name>
</gene>
<dbReference type="InterPro" id="IPR036047">
    <property type="entry name" value="F-box-like_dom_sf"/>
</dbReference>
<protein>
    <recommendedName>
        <fullName evidence="3">F-box domain-containing protein</fullName>
    </recommendedName>
</protein>
<evidence type="ECO:0008006" key="3">
    <source>
        <dbReference type="Google" id="ProtNLM"/>
    </source>
</evidence>
<dbReference type="AlphaFoldDB" id="A0A8H7KFY1"/>